<accession>A0A9J6BWZ0</accession>
<gene>
    <name evidence="6" type="ORF">PVAND_003786</name>
</gene>
<dbReference type="PANTHER" id="PTHR21431">
    <property type="entry name" value="PREFOLDIN SUBUNIT 6"/>
    <property type="match status" value="1"/>
</dbReference>
<dbReference type="CDD" id="cd23161">
    <property type="entry name" value="Prefoldin_6"/>
    <property type="match status" value="1"/>
</dbReference>
<dbReference type="Proteomes" id="UP001107558">
    <property type="component" value="Chromosome 3"/>
</dbReference>
<evidence type="ECO:0000256" key="4">
    <source>
        <dbReference type="ARBA" id="ARBA00072592"/>
    </source>
</evidence>
<dbReference type="GO" id="GO:0051087">
    <property type="term" value="F:protein-folding chaperone binding"/>
    <property type="evidence" value="ECO:0007669"/>
    <property type="project" value="TreeGrafter"/>
</dbReference>
<dbReference type="SUPFAM" id="SSF46579">
    <property type="entry name" value="Prefoldin"/>
    <property type="match status" value="1"/>
</dbReference>
<dbReference type="PANTHER" id="PTHR21431:SF0">
    <property type="entry name" value="PREFOLDIN SUBUNIT 6"/>
    <property type="match status" value="1"/>
</dbReference>
<dbReference type="FunFam" id="1.10.287.370:FF:000003">
    <property type="entry name" value="Prefoldin subunit 6"/>
    <property type="match status" value="1"/>
</dbReference>
<protein>
    <recommendedName>
        <fullName evidence="4">Probable prefoldin subunit 6</fullName>
    </recommendedName>
</protein>
<dbReference type="GO" id="GO:0005737">
    <property type="term" value="C:cytoplasm"/>
    <property type="evidence" value="ECO:0007669"/>
    <property type="project" value="TreeGrafter"/>
</dbReference>
<evidence type="ECO:0000313" key="6">
    <source>
        <dbReference type="EMBL" id="KAG5673766.1"/>
    </source>
</evidence>
<dbReference type="EMBL" id="JADBJN010000003">
    <property type="protein sequence ID" value="KAG5673766.1"/>
    <property type="molecule type" value="Genomic_DNA"/>
</dbReference>
<dbReference type="Pfam" id="PF01920">
    <property type="entry name" value="Prefoldin_2"/>
    <property type="match status" value="1"/>
</dbReference>
<name>A0A9J6BWZ0_POLVA</name>
<dbReference type="GO" id="GO:0016272">
    <property type="term" value="C:prefoldin complex"/>
    <property type="evidence" value="ECO:0007669"/>
    <property type="project" value="InterPro"/>
</dbReference>
<comment type="subunit">
    <text evidence="2">Heterohexamer of two PFD-alpha type and four PFD-beta type subunits.</text>
</comment>
<evidence type="ECO:0000256" key="1">
    <source>
        <dbReference type="ARBA" id="ARBA00008045"/>
    </source>
</evidence>
<organism evidence="6 7">
    <name type="scientific">Polypedilum vanderplanki</name>
    <name type="common">Sleeping chironomid midge</name>
    <dbReference type="NCBI Taxonomy" id="319348"/>
    <lineage>
        <taxon>Eukaryota</taxon>
        <taxon>Metazoa</taxon>
        <taxon>Ecdysozoa</taxon>
        <taxon>Arthropoda</taxon>
        <taxon>Hexapoda</taxon>
        <taxon>Insecta</taxon>
        <taxon>Pterygota</taxon>
        <taxon>Neoptera</taxon>
        <taxon>Endopterygota</taxon>
        <taxon>Diptera</taxon>
        <taxon>Nematocera</taxon>
        <taxon>Chironomoidea</taxon>
        <taxon>Chironomidae</taxon>
        <taxon>Chironominae</taxon>
        <taxon>Polypedilum</taxon>
        <taxon>Polypedilum</taxon>
    </lineage>
</organism>
<dbReference type="OrthoDB" id="248120at2759"/>
<keyword evidence="5" id="KW-0175">Coiled coil</keyword>
<keyword evidence="3" id="KW-0143">Chaperone</keyword>
<dbReference type="Gene3D" id="1.10.287.370">
    <property type="match status" value="1"/>
</dbReference>
<evidence type="ECO:0000256" key="5">
    <source>
        <dbReference type="SAM" id="Coils"/>
    </source>
</evidence>
<proteinExistence type="inferred from homology"/>
<evidence type="ECO:0000256" key="2">
    <source>
        <dbReference type="ARBA" id="ARBA00011695"/>
    </source>
</evidence>
<feature type="coiled-coil region" evidence="5">
    <location>
        <begin position="36"/>
        <end position="118"/>
    </location>
</feature>
<reference evidence="6" key="1">
    <citation type="submission" date="2021-03" db="EMBL/GenBank/DDBJ databases">
        <title>Chromosome level genome of the anhydrobiotic midge Polypedilum vanderplanki.</title>
        <authorList>
            <person name="Yoshida Y."/>
            <person name="Kikawada T."/>
            <person name="Gusev O."/>
        </authorList>
    </citation>
    <scope>NUCLEOTIDE SEQUENCE</scope>
    <source>
        <strain evidence="6">NIAS01</strain>
        <tissue evidence="6">Whole body or cell culture</tissue>
    </source>
</reference>
<dbReference type="AlphaFoldDB" id="A0A9J6BWZ0"/>
<dbReference type="InterPro" id="IPR009053">
    <property type="entry name" value="Prefoldin"/>
</dbReference>
<comment type="similarity">
    <text evidence="1">Belongs to the prefoldin subunit beta family.</text>
</comment>
<comment type="caution">
    <text evidence="6">The sequence shown here is derived from an EMBL/GenBank/DDBJ whole genome shotgun (WGS) entry which is preliminary data.</text>
</comment>
<dbReference type="GO" id="GO:0006457">
    <property type="term" value="P:protein folding"/>
    <property type="evidence" value="ECO:0007669"/>
    <property type="project" value="InterPro"/>
</dbReference>
<keyword evidence="7" id="KW-1185">Reference proteome</keyword>
<dbReference type="GO" id="GO:0051082">
    <property type="term" value="F:unfolded protein binding"/>
    <property type="evidence" value="ECO:0007669"/>
    <property type="project" value="InterPro"/>
</dbReference>
<dbReference type="InterPro" id="IPR002777">
    <property type="entry name" value="PFD_beta-like"/>
</dbReference>
<sequence length="126" mass="14717">MEAQAAQIQKKLQIELDSFKATQKDYSKMVQQRQLLDGQLNENQNVLEEMNKLNEDKNNVYKLIGPILVKQSLTESKQNVSKRIDFISKELQKCNDRLVSIEKEQDKHRENLTKLQQQLSLLSAMK</sequence>
<evidence type="ECO:0000256" key="3">
    <source>
        <dbReference type="ARBA" id="ARBA00023186"/>
    </source>
</evidence>
<dbReference type="GO" id="GO:0051131">
    <property type="term" value="P:chaperone-mediated protein complex assembly"/>
    <property type="evidence" value="ECO:0007669"/>
    <property type="project" value="TreeGrafter"/>
</dbReference>
<evidence type="ECO:0000313" key="7">
    <source>
        <dbReference type="Proteomes" id="UP001107558"/>
    </source>
</evidence>